<dbReference type="PANTHER" id="PTHR43046">
    <property type="entry name" value="GDP-MANNOSE MANNOSYL HYDROLASE"/>
    <property type="match status" value="1"/>
</dbReference>
<evidence type="ECO:0000256" key="6">
    <source>
        <dbReference type="SAM" id="MobiDB-lite"/>
    </source>
</evidence>
<feature type="domain" description="Nudix hydrolase" evidence="7">
    <location>
        <begin position="9"/>
        <end position="152"/>
    </location>
</feature>
<evidence type="ECO:0000259" key="7">
    <source>
        <dbReference type="PROSITE" id="PS51462"/>
    </source>
</evidence>
<dbReference type="InterPro" id="IPR020476">
    <property type="entry name" value="Nudix_hydrolase"/>
</dbReference>
<evidence type="ECO:0000256" key="1">
    <source>
        <dbReference type="ARBA" id="ARBA00001946"/>
    </source>
</evidence>
<dbReference type="InterPro" id="IPR000086">
    <property type="entry name" value="NUDIX_hydrolase_dom"/>
</dbReference>
<organism evidence="8 9">
    <name type="scientific">Saccharothrix lopnurensis</name>
    <dbReference type="NCBI Taxonomy" id="1670621"/>
    <lineage>
        <taxon>Bacteria</taxon>
        <taxon>Bacillati</taxon>
        <taxon>Actinomycetota</taxon>
        <taxon>Actinomycetes</taxon>
        <taxon>Pseudonocardiales</taxon>
        <taxon>Pseudonocardiaceae</taxon>
        <taxon>Saccharothrix</taxon>
    </lineage>
</organism>
<keyword evidence="4" id="KW-0460">Magnesium</keyword>
<dbReference type="EMBL" id="JBHSQO010000052">
    <property type="protein sequence ID" value="MFC6093924.1"/>
    <property type="molecule type" value="Genomic_DNA"/>
</dbReference>
<evidence type="ECO:0000256" key="3">
    <source>
        <dbReference type="ARBA" id="ARBA00022801"/>
    </source>
</evidence>
<reference evidence="9" key="1">
    <citation type="journal article" date="2019" name="Int. J. Syst. Evol. Microbiol.">
        <title>The Global Catalogue of Microorganisms (GCM) 10K type strain sequencing project: providing services to taxonomists for standard genome sequencing and annotation.</title>
        <authorList>
            <consortium name="The Broad Institute Genomics Platform"/>
            <consortium name="The Broad Institute Genome Sequencing Center for Infectious Disease"/>
            <person name="Wu L."/>
            <person name="Ma J."/>
        </authorList>
    </citation>
    <scope>NUCLEOTIDE SEQUENCE [LARGE SCALE GENOMIC DNA]</scope>
    <source>
        <strain evidence="9">CGMCC 4.7246</strain>
    </source>
</reference>
<feature type="region of interest" description="Disordered" evidence="6">
    <location>
        <begin position="178"/>
        <end position="224"/>
    </location>
</feature>
<feature type="compositionally biased region" description="Basic residues" evidence="6">
    <location>
        <begin position="185"/>
        <end position="199"/>
    </location>
</feature>
<dbReference type="Proteomes" id="UP001596220">
    <property type="component" value="Unassembled WGS sequence"/>
</dbReference>
<protein>
    <submittedName>
        <fullName evidence="8">NUDIX hydrolase</fullName>
    </submittedName>
</protein>
<dbReference type="GO" id="GO:0016787">
    <property type="term" value="F:hydrolase activity"/>
    <property type="evidence" value="ECO:0007669"/>
    <property type="project" value="UniProtKB-KW"/>
</dbReference>
<comment type="cofactor">
    <cofactor evidence="1">
        <name>Mg(2+)</name>
        <dbReference type="ChEBI" id="CHEBI:18420"/>
    </cofactor>
</comment>
<evidence type="ECO:0000313" key="9">
    <source>
        <dbReference type="Proteomes" id="UP001596220"/>
    </source>
</evidence>
<evidence type="ECO:0000256" key="2">
    <source>
        <dbReference type="ARBA" id="ARBA00005582"/>
    </source>
</evidence>
<dbReference type="PANTHER" id="PTHR43046:SF12">
    <property type="entry name" value="GDP-MANNOSE MANNOSYL HYDROLASE"/>
    <property type="match status" value="1"/>
</dbReference>
<comment type="caution">
    <text evidence="8">The sequence shown here is derived from an EMBL/GenBank/DDBJ whole genome shotgun (WGS) entry which is preliminary data.</text>
</comment>
<dbReference type="Gene3D" id="3.90.79.10">
    <property type="entry name" value="Nucleoside Triphosphate Pyrophosphohydrolase"/>
    <property type="match status" value="1"/>
</dbReference>
<keyword evidence="9" id="KW-1185">Reference proteome</keyword>
<evidence type="ECO:0000256" key="4">
    <source>
        <dbReference type="ARBA" id="ARBA00022842"/>
    </source>
</evidence>
<dbReference type="PROSITE" id="PS00893">
    <property type="entry name" value="NUDIX_BOX"/>
    <property type="match status" value="1"/>
</dbReference>
<gene>
    <name evidence="8" type="ORF">ACFP3R_32055</name>
</gene>
<accession>A0ABW1PEI5</accession>
<evidence type="ECO:0000256" key="5">
    <source>
        <dbReference type="RuleBase" id="RU003476"/>
    </source>
</evidence>
<dbReference type="SUPFAM" id="SSF55811">
    <property type="entry name" value="Nudix"/>
    <property type="match status" value="1"/>
</dbReference>
<dbReference type="CDD" id="cd04685">
    <property type="entry name" value="NUDIX_Hydrolase"/>
    <property type="match status" value="1"/>
</dbReference>
<keyword evidence="3 5" id="KW-0378">Hydrolase</keyword>
<sequence>MSASTSTATPRIGARVLLLDPTDRVLLIHALDPTDPDHHWWELPGGGLDHGENLQTAARREVAEETGITLPTLGRKLWVRESRFRYRDRDHHRIEHVFLGHTPSTAPQVALRPTDNEKTGLIERRWWPADELRQCRDKLLPTQLPTLLDNLLADRFSPEPSSSPADPAGVWWMSADAAGEAASRPARRHRRRVRVRQLTHGRVPGPHQPALPQRHRPAEPSHKL</sequence>
<dbReference type="PROSITE" id="PS51462">
    <property type="entry name" value="NUDIX"/>
    <property type="match status" value="1"/>
</dbReference>
<dbReference type="RefSeq" id="WP_380641585.1">
    <property type="nucleotide sequence ID" value="NZ_JBHSQO010000052.1"/>
</dbReference>
<dbReference type="PRINTS" id="PR00502">
    <property type="entry name" value="NUDIXFAMILY"/>
</dbReference>
<dbReference type="Pfam" id="PF00293">
    <property type="entry name" value="NUDIX"/>
    <property type="match status" value="1"/>
</dbReference>
<evidence type="ECO:0000313" key="8">
    <source>
        <dbReference type="EMBL" id="MFC6093924.1"/>
    </source>
</evidence>
<dbReference type="InterPro" id="IPR015797">
    <property type="entry name" value="NUDIX_hydrolase-like_dom_sf"/>
</dbReference>
<proteinExistence type="inferred from homology"/>
<comment type="similarity">
    <text evidence="2 5">Belongs to the Nudix hydrolase family.</text>
</comment>
<dbReference type="InterPro" id="IPR020084">
    <property type="entry name" value="NUDIX_hydrolase_CS"/>
</dbReference>
<name>A0ABW1PEI5_9PSEU</name>